<dbReference type="Gene3D" id="3.90.1150.10">
    <property type="entry name" value="Aspartate Aminotransferase, domain 1"/>
    <property type="match status" value="1"/>
</dbReference>
<dbReference type="PANTHER" id="PTHR30244">
    <property type="entry name" value="TRANSAMINASE"/>
    <property type="match status" value="1"/>
</dbReference>
<evidence type="ECO:0000256" key="5">
    <source>
        <dbReference type="RuleBase" id="RU004508"/>
    </source>
</evidence>
<dbReference type="InterPro" id="IPR015421">
    <property type="entry name" value="PyrdxlP-dep_Trfase_major"/>
</dbReference>
<evidence type="ECO:0000313" key="7">
    <source>
        <dbReference type="Proteomes" id="UP000253090"/>
    </source>
</evidence>
<comment type="caution">
    <text evidence="6">The sequence shown here is derived from an EMBL/GenBank/DDBJ whole genome shotgun (WGS) entry which is preliminary data.</text>
</comment>
<dbReference type="AlphaFoldDB" id="A0A369B9Q4"/>
<evidence type="ECO:0000256" key="2">
    <source>
        <dbReference type="ARBA" id="ARBA00037999"/>
    </source>
</evidence>
<comment type="similarity">
    <text evidence="2 5">Belongs to the DegT/DnrJ/EryC1 family.</text>
</comment>
<sequence>MGILFSAPQIEFQIIRERWLEAVEQLAKRGVFVGGPSVGSFEQAFASFSGSEGSVGLGNGTDALYLALKALGIGHGDEVITATNTFIATVEAIHHTGATPVLVDCCEDTFLIDIEQVKAVVTPRTRAIIAVHLYGQMADLSELIPWAGERGIEIIEDCAQAAGARLDGKGAGSLGALGCFSFYPDKNLGAIGDGGAVISSSPQLLSLLRKLRNHGGETRYEHEIAGFNSRLDPIQAIALELKLAYLDDWSCHRRSMAACYRSYLDGAASIIVPSDRGDESHVYHLFVVRVDTQIRETLRKQLQKKGILTAVHYPLPVHQTPAFRHLGYDSGTFPVAEQLSKEIISLPMHIGMTERDVQEIAGVVKEVLGKITA</sequence>
<dbReference type="RefSeq" id="WP_114497972.1">
    <property type="nucleotide sequence ID" value="NZ_QPJW01000009.1"/>
</dbReference>
<evidence type="ECO:0000256" key="4">
    <source>
        <dbReference type="PIRSR" id="PIRSR000390-2"/>
    </source>
</evidence>
<evidence type="ECO:0000313" key="6">
    <source>
        <dbReference type="EMBL" id="RCX17328.1"/>
    </source>
</evidence>
<dbReference type="PIRSF" id="PIRSF000390">
    <property type="entry name" value="PLP_StrS"/>
    <property type="match status" value="1"/>
</dbReference>
<evidence type="ECO:0000256" key="3">
    <source>
        <dbReference type="PIRSR" id="PIRSR000390-1"/>
    </source>
</evidence>
<dbReference type="OrthoDB" id="9810913at2"/>
<dbReference type="SUPFAM" id="SSF53383">
    <property type="entry name" value="PLP-dependent transferases"/>
    <property type="match status" value="1"/>
</dbReference>
<accession>A0A369B9Q4</accession>
<dbReference type="InterPro" id="IPR000653">
    <property type="entry name" value="DegT/StrS_aminotransferase"/>
</dbReference>
<proteinExistence type="inferred from homology"/>
<dbReference type="GO" id="GO:0000271">
    <property type="term" value="P:polysaccharide biosynthetic process"/>
    <property type="evidence" value="ECO:0007669"/>
    <property type="project" value="TreeGrafter"/>
</dbReference>
<keyword evidence="1 4" id="KW-0663">Pyridoxal phosphate</keyword>
<dbReference type="EMBL" id="QPJW01000009">
    <property type="protein sequence ID" value="RCX17328.1"/>
    <property type="molecule type" value="Genomic_DNA"/>
</dbReference>
<organism evidence="6 7">
    <name type="scientific">Fontibacillus phaseoli</name>
    <dbReference type="NCBI Taxonomy" id="1416533"/>
    <lineage>
        <taxon>Bacteria</taxon>
        <taxon>Bacillati</taxon>
        <taxon>Bacillota</taxon>
        <taxon>Bacilli</taxon>
        <taxon>Bacillales</taxon>
        <taxon>Paenibacillaceae</taxon>
        <taxon>Fontibacillus</taxon>
    </lineage>
</organism>
<feature type="modified residue" description="N6-(pyridoxal phosphate)lysine" evidence="4">
    <location>
        <position position="186"/>
    </location>
</feature>
<feature type="active site" description="Proton acceptor" evidence="3">
    <location>
        <position position="186"/>
    </location>
</feature>
<dbReference type="GO" id="GO:0030170">
    <property type="term" value="F:pyridoxal phosphate binding"/>
    <property type="evidence" value="ECO:0007669"/>
    <property type="project" value="TreeGrafter"/>
</dbReference>
<dbReference type="InterPro" id="IPR015424">
    <property type="entry name" value="PyrdxlP-dep_Trfase"/>
</dbReference>
<protein>
    <submittedName>
        <fullName evidence="6">dTDP-4-amino-4,6-dideoxygalactose transaminase</fullName>
    </submittedName>
</protein>
<keyword evidence="7" id="KW-1185">Reference proteome</keyword>
<dbReference type="GO" id="GO:0008483">
    <property type="term" value="F:transaminase activity"/>
    <property type="evidence" value="ECO:0007669"/>
    <property type="project" value="TreeGrafter"/>
</dbReference>
<dbReference type="InterPro" id="IPR015422">
    <property type="entry name" value="PyrdxlP-dep_Trfase_small"/>
</dbReference>
<gene>
    <name evidence="6" type="ORF">DFP94_10952</name>
</gene>
<name>A0A369B9Q4_9BACL</name>
<dbReference type="PANTHER" id="PTHR30244:SF36">
    <property type="entry name" value="3-OXO-GLUCOSE-6-PHOSPHATE:GLUTAMATE AMINOTRANSFERASE"/>
    <property type="match status" value="1"/>
</dbReference>
<dbReference type="CDD" id="cd00616">
    <property type="entry name" value="AHBA_syn"/>
    <property type="match status" value="1"/>
</dbReference>
<dbReference type="Proteomes" id="UP000253090">
    <property type="component" value="Unassembled WGS sequence"/>
</dbReference>
<dbReference type="Pfam" id="PF01041">
    <property type="entry name" value="DegT_DnrJ_EryC1"/>
    <property type="match status" value="1"/>
</dbReference>
<reference evidence="6 7" key="1">
    <citation type="submission" date="2018-07" db="EMBL/GenBank/DDBJ databases">
        <title>Genomic Encyclopedia of Type Strains, Phase III (KMG-III): the genomes of soil and plant-associated and newly described type strains.</title>
        <authorList>
            <person name="Whitman W."/>
        </authorList>
    </citation>
    <scope>NUCLEOTIDE SEQUENCE [LARGE SCALE GENOMIC DNA]</scope>
    <source>
        <strain evidence="6 7">CECT 8333</strain>
    </source>
</reference>
<dbReference type="Gene3D" id="3.40.640.10">
    <property type="entry name" value="Type I PLP-dependent aspartate aminotransferase-like (Major domain)"/>
    <property type="match status" value="1"/>
</dbReference>
<evidence type="ECO:0000256" key="1">
    <source>
        <dbReference type="ARBA" id="ARBA00022898"/>
    </source>
</evidence>